<dbReference type="EMBL" id="JANBQF010000119">
    <property type="protein sequence ID" value="KAJ2005096.1"/>
    <property type="molecule type" value="Genomic_DNA"/>
</dbReference>
<evidence type="ECO:0000256" key="1">
    <source>
        <dbReference type="SAM" id="MobiDB-lite"/>
    </source>
</evidence>
<sequence length="341" mass="37098">MFASKGPTSSLDLRGGDRLGATQLGAGTKQALRKQQSRLSTFRRSRLVARSPVREDSISPDLRALAGIDYPPSPTHGGEYVLPLDVIYSPTAFFTQTTRRSPHRVNTFTSASTQSQTTRSAHPRNRQASHAPVYGAFMFAPPSRSPSEGARSVVRSLSLDMVPELLPMSKQRQSHQHLSSPSDLDRDLRSSQGTESTAMPSLEILSRLIEADCQPNDCVASDCVSQKLNSPSQQTLELYPEALNVYDGAFTYMECPLPALPRLEADVFEASRAARRPYSEGFAEQAYMAEGDISFCDSSDSGSLASAPSNQRAMYIRNSCADSGLVKSAFDLVKLLPSAPQ</sequence>
<feature type="compositionally biased region" description="Low complexity" evidence="1">
    <location>
        <begin position="109"/>
        <end position="120"/>
    </location>
</feature>
<evidence type="ECO:0000313" key="2">
    <source>
        <dbReference type="EMBL" id="KAJ2005096.1"/>
    </source>
</evidence>
<feature type="region of interest" description="Disordered" evidence="1">
    <location>
        <begin position="168"/>
        <end position="199"/>
    </location>
</feature>
<feature type="compositionally biased region" description="Polar residues" evidence="1">
    <location>
        <begin position="98"/>
        <end position="108"/>
    </location>
</feature>
<accession>A0A9W8BKD8</accession>
<name>A0A9W8BKD8_9FUNG</name>
<proteinExistence type="predicted"/>
<feature type="region of interest" description="Disordered" evidence="1">
    <location>
        <begin position="98"/>
        <end position="129"/>
    </location>
</feature>
<feature type="region of interest" description="Disordered" evidence="1">
    <location>
        <begin position="1"/>
        <end position="38"/>
    </location>
</feature>
<organism evidence="2 3">
    <name type="scientific">Coemansia thaxteri</name>
    <dbReference type="NCBI Taxonomy" id="2663907"/>
    <lineage>
        <taxon>Eukaryota</taxon>
        <taxon>Fungi</taxon>
        <taxon>Fungi incertae sedis</taxon>
        <taxon>Zoopagomycota</taxon>
        <taxon>Kickxellomycotina</taxon>
        <taxon>Kickxellomycetes</taxon>
        <taxon>Kickxellales</taxon>
        <taxon>Kickxellaceae</taxon>
        <taxon>Coemansia</taxon>
    </lineage>
</organism>
<protein>
    <submittedName>
        <fullName evidence="2">Uncharacterized protein</fullName>
    </submittedName>
</protein>
<gene>
    <name evidence="2" type="ORF">H4R26_002143</name>
</gene>
<dbReference type="Proteomes" id="UP001150907">
    <property type="component" value="Unassembled WGS sequence"/>
</dbReference>
<keyword evidence="3" id="KW-1185">Reference proteome</keyword>
<evidence type="ECO:0000313" key="3">
    <source>
        <dbReference type="Proteomes" id="UP001150907"/>
    </source>
</evidence>
<feature type="compositionally biased region" description="Polar residues" evidence="1">
    <location>
        <begin position="1"/>
        <end position="11"/>
    </location>
</feature>
<reference evidence="2" key="1">
    <citation type="submission" date="2022-07" db="EMBL/GenBank/DDBJ databases">
        <title>Phylogenomic reconstructions and comparative analyses of Kickxellomycotina fungi.</title>
        <authorList>
            <person name="Reynolds N.K."/>
            <person name="Stajich J.E."/>
            <person name="Barry K."/>
            <person name="Grigoriev I.V."/>
            <person name="Crous P."/>
            <person name="Smith M.E."/>
        </authorList>
    </citation>
    <scope>NUCLEOTIDE SEQUENCE</scope>
    <source>
        <strain evidence="2">IMI 214461</strain>
    </source>
</reference>
<comment type="caution">
    <text evidence="2">The sequence shown here is derived from an EMBL/GenBank/DDBJ whole genome shotgun (WGS) entry which is preliminary data.</text>
</comment>
<dbReference type="OrthoDB" id="5578629at2759"/>
<dbReference type="AlphaFoldDB" id="A0A9W8BKD8"/>